<accession>A0A3E1NYY5</accession>
<keyword evidence="2" id="KW-1185">Reference proteome</keyword>
<comment type="caution">
    <text evidence="1">The sequence shown here is derived from an EMBL/GenBank/DDBJ whole genome shotgun (WGS) entry which is preliminary data.</text>
</comment>
<protein>
    <submittedName>
        <fullName evidence="1">DUF4280 domain-containing protein</fullName>
    </submittedName>
</protein>
<evidence type="ECO:0000313" key="1">
    <source>
        <dbReference type="EMBL" id="RFM33133.1"/>
    </source>
</evidence>
<dbReference type="EMBL" id="QTJV01000007">
    <property type="protein sequence ID" value="RFM33133.1"/>
    <property type="molecule type" value="Genomic_DNA"/>
</dbReference>
<name>A0A3E1NYY5_9BACT</name>
<gene>
    <name evidence="1" type="ORF">DXN04_19060</name>
</gene>
<dbReference type="SUPFAM" id="SSF55166">
    <property type="entry name" value="Hedgehog/DD-peptidase"/>
    <property type="match status" value="1"/>
</dbReference>
<sequence length="1312" mass="145653">MSEKHFVVQGATCKCDYGASPDKLKIASNDRDYINDGSGDAKPIASTKDIGQPLEAKTFGRCSKINSGCSVNITKWDSFYNKITLTNGGKILTEDSKATCAVSGSPCITIINHGQVAQVSSAHFDNVEVSTMAALNPMAEPPDSNLQIPKVKSIEGKIASSEETVQSGKQVPEIISRVDEDVTFKVKDYFNPGNADKAKVSWKVFKGHGFSETGTLVFETIGPDFKMNFDTVGTYRVMAYGANGKGDPTCSIDVTVAVNKLKDEFKMDGLLGHFVKDQYRVRRGMNVTVNAVYEIDPPTAEEKQLVSMQVTDAAGNVIASTDAGVDKITFKVDNSATSYTVTAKMGEQVVTKEMKSEANGVVAVTNDQNTTVIRPRTSMSFKVSEMTYTTQVEEFEAGQIKWQLNGKIVGTGKTLHLDGNQYFVNPGQYVVEAYVSVADAWNAKKNAPNAHHKDDWQFEVAHNTITEVKEEHGNRNWIVGKKYNIVAITRMPYDASKDGPFTWIPSSGKGDKISGVFADHKGKVTVTASLGASKKVLEANADFAKIDAWYFGDKDSAYKAKAGWNENLKMIIKSENAANEEVELHILEADKNAEPNYILGPKKGTFGADGLLSIDLNTNDLKSKLSELWFEGDYYDVFFVMLPTRSGLQFDAVKKVACKGKEYIFPAKESNMRGSETGKYVYITKKPEVVDVKYFESGGNLAYRVYKYGEKIDIKIQTANLAGKDLTVEFWENKNKDKDELIKSKKIKPDNAELVTINFDTNELKSGDKARNDGYRAFYLVIKADETKSFMYPKDVADENAHKAEQIYFFQHLKLSDAKADEWNKLADKNAPAVLKNEPAQKAASTTGCPNCNAPVTLAQLQQIFTKANASDLTAIAANYTKYMAELNMNTCWNKAHFFAQVKGESGETLDISEDENFNYWYKRLNRFKAFRTAEGKKKAKELGRQTEANVNGLDEEGEKKVANYAYGPQSEKGVELGNTEEGDGWRFRGMGPLQLTGRSNYTAANVYTSKEGGDIVANSELLRTNPKISLLASMAFWKIYKIAHVANKQKDENVISVIVGADQELSGGKTAYGVKKEAFEKNTSIVFKVNECKYGDVVPEKDCNRYKIDVDTFTVTYEYKNLASKQYRYEVFVNKKSVYTKYINAEEMKSTFRGNKVDIRLLPFPETGPNWGRFGTRDAGGDNYASPEMAAHLLGFFFCLPVKGYTDTLYYNDISANDARNIGHSSHRVGVDVDIRYPGSPNTAGQVMWSQAAKAFASTEDFVAKLEFLLELASKWNYVNNYTYKAGIKHSSGDYASVHQDHFHIGIKFSE</sequence>
<evidence type="ECO:0000313" key="2">
    <source>
        <dbReference type="Proteomes" id="UP000261174"/>
    </source>
</evidence>
<dbReference type="InterPro" id="IPR009045">
    <property type="entry name" value="Zn_M74/Hedgehog-like"/>
</dbReference>
<dbReference type="InterPro" id="IPR023346">
    <property type="entry name" value="Lysozyme-like_dom_sf"/>
</dbReference>
<dbReference type="OrthoDB" id="882303at2"/>
<reference evidence="1 2" key="1">
    <citation type="submission" date="2018-08" db="EMBL/GenBank/DDBJ databases">
        <title>Chitinophaga sp. K20C18050901, a novel bacterium isolated from forest soil.</title>
        <authorList>
            <person name="Wang C."/>
        </authorList>
    </citation>
    <scope>NUCLEOTIDE SEQUENCE [LARGE SCALE GENOMIC DNA]</scope>
    <source>
        <strain evidence="1 2">K20C18050901</strain>
    </source>
</reference>
<dbReference type="Pfam" id="PF14107">
    <property type="entry name" value="DUF4280"/>
    <property type="match status" value="1"/>
</dbReference>
<dbReference type="RefSeq" id="WP_116854985.1">
    <property type="nucleotide sequence ID" value="NZ_QTJV01000007.1"/>
</dbReference>
<dbReference type="SUPFAM" id="SSF53955">
    <property type="entry name" value="Lysozyme-like"/>
    <property type="match status" value="1"/>
</dbReference>
<dbReference type="InterPro" id="IPR025460">
    <property type="entry name" value="DUF4280"/>
</dbReference>
<dbReference type="Gene3D" id="1.10.530.10">
    <property type="match status" value="1"/>
</dbReference>
<dbReference type="Gene3D" id="3.30.1380.10">
    <property type="match status" value="1"/>
</dbReference>
<dbReference type="Proteomes" id="UP000261174">
    <property type="component" value="Unassembled WGS sequence"/>
</dbReference>
<proteinExistence type="predicted"/>
<organism evidence="1 2">
    <name type="scientific">Chitinophaga silvisoli</name>
    <dbReference type="NCBI Taxonomy" id="2291814"/>
    <lineage>
        <taxon>Bacteria</taxon>
        <taxon>Pseudomonadati</taxon>
        <taxon>Bacteroidota</taxon>
        <taxon>Chitinophagia</taxon>
        <taxon>Chitinophagales</taxon>
        <taxon>Chitinophagaceae</taxon>
        <taxon>Chitinophaga</taxon>
    </lineage>
</organism>